<accession>A0ABY7TAZ7</accession>
<evidence type="ECO:0000313" key="2">
    <source>
        <dbReference type="Proteomes" id="UP001216139"/>
    </source>
</evidence>
<evidence type="ECO:0000313" key="1">
    <source>
        <dbReference type="EMBL" id="WCT13378.1"/>
    </source>
</evidence>
<name>A0ABY7TAZ7_9SPHI</name>
<dbReference type="EMBL" id="CP117167">
    <property type="protein sequence ID" value="WCT13378.1"/>
    <property type="molecule type" value="Genomic_DNA"/>
</dbReference>
<proteinExistence type="predicted"/>
<reference evidence="1 2" key="1">
    <citation type="submission" date="2023-02" db="EMBL/GenBank/DDBJ databases">
        <title>Genome sequence of Mucilaginibacter jinjuensis strain KACC 16571.</title>
        <authorList>
            <person name="Kim S."/>
            <person name="Heo J."/>
            <person name="Kwon S.-W."/>
        </authorList>
    </citation>
    <scope>NUCLEOTIDE SEQUENCE [LARGE SCALE GENOMIC DNA]</scope>
    <source>
        <strain evidence="1 2">KACC 16571</strain>
    </source>
</reference>
<keyword evidence="2" id="KW-1185">Reference proteome</keyword>
<protein>
    <submittedName>
        <fullName evidence="1">Uncharacterized protein</fullName>
    </submittedName>
</protein>
<sequence>MDKKLTWHTIQTIRAVIAGLDELNIIPLNTNTDDQIHLWELSVCKQELVNELVKMVEVYLSDEPCLLEKFQEQIFKVNMETMLADLQIQAAPN</sequence>
<dbReference type="RefSeq" id="WP_273631663.1">
    <property type="nucleotide sequence ID" value="NZ_CP117167.1"/>
</dbReference>
<gene>
    <name evidence="1" type="ORF">PQO05_05450</name>
</gene>
<organism evidence="1 2">
    <name type="scientific">Mucilaginibacter jinjuensis</name>
    <dbReference type="NCBI Taxonomy" id="1176721"/>
    <lineage>
        <taxon>Bacteria</taxon>
        <taxon>Pseudomonadati</taxon>
        <taxon>Bacteroidota</taxon>
        <taxon>Sphingobacteriia</taxon>
        <taxon>Sphingobacteriales</taxon>
        <taxon>Sphingobacteriaceae</taxon>
        <taxon>Mucilaginibacter</taxon>
    </lineage>
</organism>
<dbReference type="Proteomes" id="UP001216139">
    <property type="component" value="Chromosome"/>
</dbReference>